<proteinExistence type="predicted"/>
<evidence type="ECO:0000256" key="1">
    <source>
        <dbReference type="ARBA" id="ARBA00022723"/>
    </source>
</evidence>
<dbReference type="GO" id="GO:0051536">
    <property type="term" value="F:iron-sulfur cluster binding"/>
    <property type="evidence" value="ECO:0007669"/>
    <property type="project" value="UniProtKB-KW"/>
</dbReference>
<dbReference type="PRINTS" id="PR00419">
    <property type="entry name" value="ADXRDTASE"/>
</dbReference>
<dbReference type="InterPro" id="IPR009051">
    <property type="entry name" value="Helical_ferredxn"/>
</dbReference>
<dbReference type="GO" id="GO:0046872">
    <property type="term" value="F:metal ion binding"/>
    <property type="evidence" value="ECO:0007669"/>
    <property type="project" value="UniProtKB-KW"/>
</dbReference>
<dbReference type="InterPro" id="IPR017900">
    <property type="entry name" value="4Fe4S_Fe_S_CS"/>
</dbReference>
<dbReference type="SUPFAM" id="SSF46548">
    <property type="entry name" value="alpha-helical ferredoxin"/>
    <property type="match status" value="2"/>
</dbReference>
<dbReference type="InterPro" id="IPR017701">
    <property type="entry name" value="Se_rdtase_YgfK"/>
</dbReference>
<keyword evidence="3" id="KW-0411">Iron-sulfur</keyword>
<dbReference type="NCBIfam" id="TIGR03315">
    <property type="entry name" value="Se_ygfK"/>
    <property type="match status" value="1"/>
</dbReference>
<keyword evidence="1" id="KW-0479">Metal-binding</keyword>
<evidence type="ECO:0000256" key="2">
    <source>
        <dbReference type="ARBA" id="ARBA00023004"/>
    </source>
</evidence>
<dbReference type="PANTHER" id="PTHR42783:SF3">
    <property type="entry name" value="GLUTAMATE SYNTHASE [NADPH] SMALL CHAIN-RELATED"/>
    <property type="match status" value="1"/>
</dbReference>
<dbReference type="RefSeq" id="WP_016523990.1">
    <property type="nucleotide sequence ID" value="NZ_KE332517.1"/>
</dbReference>
<dbReference type="PROSITE" id="PS00198">
    <property type="entry name" value="4FE4S_FER_1"/>
    <property type="match status" value="1"/>
</dbReference>
<dbReference type="InterPro" id="IPR023753">
    <property type="entry name" value="FAD/NAD-binding_dom"/>
</dbReference>
<dbReference type="Gene3D" id="3.30.70.20">
    <property type="match status" value="1"/>
</dbReference>
<keyword evidence="2" id="KW-0408">Iron</keyword>
<dbReference type="Proteomes" id="UP000014634">
    <property type="component" value="Unassembled WGS sequence"/>
</dbReference>
<dbReference type="SUPFAM" id="SSF51395">
    <property type="entry name" value="FMN-linked oxidoreductases"/>
    <property type="match status" value="1"/>
</dbReference>
<dbReference type="InterPro" id="IPR028261">
    <property type="entry name" value="DPD_II"/>
</dbReference>
<sequence length="1009" mass="111379">MSDRMNPIPFKNLMEWIKTEYQTEGTIFGVKKLYRADSKRYLELFGQRFENPLGPAAGPHTQLAQNIVAAYAAGCRFFELKTVQKLDGEDLPVAKPCINAADECYNVEWSTELRVPQAFDEYVKAWFALKVISQEYGLGSPDGFIFNMSVGYDLEGIKTPKVDAFIEGMRNASNTPVWKECTGYLLSHTDLFPSVSEAFLRGLPTQVCTSITLSTLHGCPPAEIERIAMYLITEKHLHTYIKCNPTLLGYEFARDRMNKMGYEYIQFDDHHFKDDLQFSDAVPMLERLLQESDKRRLMFGVKITNTFPVDIARGELPGQEMYMSGRSLFPLSIAVALKLSEVFNGKLRISYSGGADYFNIADIYETGICPITIATTILKPGGYARCQQLVGELTAKPFNKDFSIDVEKLRRLSNAVVENPRHRKSVKPEAFLKIPAKVPLADCFAAPCISGCPINQDIPAYIRLTGEQKYEEALRVITDKNPLPFITGTICNHRCMTGCTRNFYEDHVHIRAVKLEAARHAIETVKQNLKAQKPAQKNGAKVAVIGAGPAGLAAAYFLTRDGADVTVFEKKARAGGIVQYVIPEFRIPAASIGQDVELASSFGASFVYNSEQRSVEALKKQGFTHVVFAIGAWKQSALALEKGAAANVIEFLEQAKQAPETLKLGKNVVILGAGNTAMDAARVAKRTKGVDHSFIVYRRTKQFMPADAEELELALEDGVEFKELLAPVSYENGILRCEKMKLGERGADGRQKPVPSGEFVDIPADTVIASIGEKIDTDLFAESGIALDGKGRAQYNPATFETNVKNVYVIGDCATGPATVVQAIANATKAAKAIIESVKAQAWTAQFTTLNYNPVTASAYSKRAILMPMNLAASDGVAKESVRCLECSTVCESCVDVCPNRANLALTVPGMRMKQIVHVDGMCNECGNCATFCPYESAPYKDKFTLFHSEKDFLDSTNEGFLYLDDARSRCRVRLSGEVRDITLATETALPKELLQIINAVKTQYAYLL</sequence>
<accession>A0AA87TFS3</accession>
<dbReference type="Gene3D" id="3.50.50.60">
    <property type="entry name" value="FAD/NAD(P)-binding domain"/>
    <property type="match status" value="2"/>
</dbReference>
<dbReference type="Pfam" id="PF14691">
    <property type="entry name" value="Fer4_20"/>
    <property type="match status" value="1"/>
</dbReference>
<dbReference type="InterPro" id="IPR036188">
    <property type="entry name" value="FAD/NAD-bd_sf"/>
</dbReference>
<evidence type="ECO:0000313" key="5">
    <source>
        <dbReference type="EMBL" id="EPF27931.1"/>
    </source>
</evidence>
<dbReference type="InterPro" id="IPR017896">
    <property type="entry name" value="4Fe4S_Fe-S-bd"/>
</dbReference>
<feature type="domain" description="4Fe-4S ferredoxin-type" evidence="4">
    <location>
        <begin position="913"/>
        <end position="943"/>
    </location>
</feature>
<reference evidence="5 6" key="1">
    <citation type="submission" date="2013-04" db="EMBL/GenBank/DDBJ databases">
        <title>The Genome Sequence of Treponema medium ATCC 700293.</title>
        <authorList>
            <consortium name="The Broad Institute Genomics Platform"/>
            <person name="Earl A."/>
            <person name="Ward D."/>
            <person name="Feldgarden M."/>
            <person name="Gevers D."/>
            <person name="Leonetti C."/>
            <person name="Blanton J.M."/>
            <person name="Dewhirst F.E."/>
            <person name="Izard J."/>
            <person name="Walker B."/>
            <person name="Young S."/>
            <person name="Zeng Q."/>
            <person name="Gargeya S."/>
            <person name="Fitzgerald M."/>
            <person name="Haas B."/>
            <person name="Abouelleil A."/>
            <person name="Allen A.W."/>
            <person name="Alvarado L."/>
            <person name="Arachchi H.M."/>
            <person name="Berlin A.M."/>
            <person name="Chapman S.B."/>
            <person name="Gainer-Dewar J."/>
            <person name="Goldberg J."/>
            <person name="Griggs A."/>
            <person name="Gujja S."/>
            <person name="Hansen M."/>
            <person name="Howarth C."/>
            <person name="Imamovic A."/>
            <person name="Ireland A."/>
            <person name="Larimer J."/>
            <person name="McCowan C."/>
            <person name="Murphy C."/>
            <person name="Pearson M."/>
            <person name="Poon T.W."/>
            <person name="Priest M."/>
            <person name="Roberts A."/>
            <person name="Saif S."/>
            <person name="Shea T."/>
            <person name="Sisk P."/>
            <person name="Sykes S."/>
            <person name="Wortman J."/>
            <person name="Nusbaum C."/>
            <person name="Birren B."/>
        </authorList>
    </citation>
    <scope>NUCLEOTIDE SEQUENCE [LARGE SCALE GENOMIC DNA]</scope>
    <source>
        <strain evidence="5 6">ATCC 700293</strain>
    </source>
</reference>
<evidence type="ECO:0000259" key="4">
    <source>
        <dbReference type="PROSITE" id="PS51379"/>
    </source>
</evidence>
<organism evidence="5 6">
    <name type="scientific">Treponema medium ATCC 700293</name>
    <dbReference type="NCBI Taxonomy" id="1125700"/>
    <lineage>
        <taxon>Bacteria</taxon>
        <taxon>Pseudomonadati</taxon>
        <taxon>Spirochaetota</taxon>
        <taxon>Spirochaetia</taxon>
        <taxon>Spirochaetales</taxon>
        <taxon>Treponemataceae</taxon>
        <taxon>Treponema</taxon>
    </lineage>
</organism>
<dbReference type="GO" id="GO:0016491">
    <property type="term" value="F:oxidoreductase activity"/>
    <property type="evidence" value="ECO:0007669"/>
    <property type="project" value="InterPro"/>
</dbReference>
<dbReference type="Gene3D" id="1.10.1060.10">
    <property type="entry name" value="Alpha-helical ferredoxin"/>
    <property type="match status" value="1"/>
</dbReference>
<dbReference type="Pfam" id="PF07992">
    <property type="entry name" value="Pyr_redox_2"/>
    <property type="match status" value="1"/>
</dbReference>
<dbReference type="PROSITE" id="PS51379">
    <property type="entry name" value="4FE4S_FER_2"/>
    <property type="match status" value="1"/>
</dbReference>
<evidence type="ECO:0000256" key="3">
    <source>
        <dbReference type="ARBA" id="ARBA00023014"/>
    </source>
</evidence>
<protein>
    <recommendedName>
        <fullName evidence="4">4Fe-4S ferredoxin-type domain-containing protein</fullName>
    </recommendedName>
</protein>
<name>A0AA87TFS3_TREMD</name>
<dbReference type="AlphaFoldDB" id="A0AA87TFS3"/>
<dbReference type="EMBL" id="ATFE01000014">
    <property type="protein sequence ID" value="EPF27931.1"/>
    <property type="molecule type" value="Genomic_DNA"/>
</dbReference>
<dbReference type="PANTHER" id="PTHR42783">
    <property type="entry name" value="GLUTAMATE SYNTHASE [NADPH] SMALL CHAIN"/>
    <property type="match status" value="1"/>
</dbReference>
<comment type="caution">
    <text evidence="5">The sequence shown here is derived from an EMBL/GenBank/DDBJ whole genome shotgun (WGS) entry which is preliminary data.</text>
</comment>
<evidence type="ECO:0000313" key="6">
    <source>
        <dbReference type="Proteomes" id="UP000014634"/>
    </source>
</evidence>
<gene>
    <name evidence="5" type="ORF">HMPREF9195_02062</name>
</gene>
<dbReference type="SUPFAM" id="SSF51971">
    <property type="entry name" value="Nucleotide-binding domain"/>
    <property type="match status" value="2"/>
</dbReference>